<dbReference type="InterPro" id="IPR012340">
    <property type="entry name" value="NA-bd_OB-fold"/>
</dbReference>
<dbReference type="WBParaSite" id="BTMF_0001622501-mRNA-1">
    <property type="protein sequence ID" value="BTMF_0001622501-mRNA-1"/>
    <property type="gene ID" value="BTMF_0001622501"/>
</dbReference>
<protein>
    <submittedName>
        <fullName evidence="11">POT1PC domain-containing protein</fullName>
    </submittedName>
</protein>
<evidence type="ECO:0000256" key="2">
    <source>
        <dbReference type="ARBA" id="ARBA00004574"/>
    </source>
</evidence>
<keyword evidence="4" id="KW-0158">Chromosome</keyword>
<accession>A0A0R3R869</accession>
<comment type="subcellular location">
    <subcellularLocation>
        <location evidence="2">Chromosome</location>
        <location evidence="2">Telomere</location>
    </subcellularLocation>
    <subcellularLocation>
        <location evidence="1">Nucleus</location>
    </subcellularLocation>
</comment>
<keyword evidence="5" id="KW-0779">Telomere</keyword>
<organism evidence="11">
    <name type="scientific">Brugia timori</name>
    <dbReference type="NCBI Taxonomy" id="42155"/>
    <lineage>
        <taxon>Eukaryota</taxon>
        <taxon>Metazoa</taxon>
        <taxon>Ecdysozoa</taxon>
        <taxon>Nematoda</taxon>
        <taxon>Chromadorea</taxon>
        <taxon>Rhabditida</taxon>
        <taxon>Spirurina</taxon>
        <taxon>Spiruromorpha</taxon>
        <taxon>Filarioidea</taxon>
        <taxon>Onchocercidae</taxon>
        <taxon>Brugia</taxon>
    </lineage>
</organism>
<keyword evidence="6" id="KW-0238">DNA-binding</keyword>
<evidence type="ECO:0000256" key="6">
    <source>
        <dbReference type="ARBA" id="ARBA00023125"/>
    </source>
</evidence>
<dbReference type="Proteomes" id="UP000280834">
    <property type="component" value="Unassembled WGS sequence"/>
</dbReference>
<evidence type="ECO:0000256" key="4">
    <source>
        <dbReference type="ARBA" id="ARBA00022454"/>
    </source>
</evidence>
<reference evidence="11" key="1">
    <citation type="submission" date="2017-02" db="UniProtKB">
        <authorList>
            <consortium name="WormBaseParasite"/>
        </authorList>
    </citation>
    <scope>IDENTIFICATION</scope>
</reference>
<dbReference type="GO" id="GO:0043047">
    <property type="term" value="F:single-stranded telomeric DNA binding"/>
    <property type="evidence" value="ECO:0007669"/>
    <property type="project" value="InterPro"/>
</dbReference>
<reference evidence="9 10" key="2">
    <citation type="submission" date="2018-11" db="EMBL/GenBank/DDBJ databases">
        <authorList>
            <consortium name="Pathogen Informatics"/>
        </authorList>
    </citation>
    <scope>NUCLEOTIDE SEQUENCE [LARGE SCALE GENOMIC DNA]</scope>
</reference>
<dbReference type="Pfam" id="PF16686">
    <property type="entry name" value="POT1PC"/>
    <property type="match status" value="1"/>
</dbReference>
<dbReference type="EMBL" id="UZAG01020925">
    <property type="protein sequence ID" value="VDO48387.1"/>
    <property type="molecule type" value="Genomic_DNA"/>
</dbReference>
<name>A0A0R3R869_9BILA</name>
<proteinExistence type="inferred from homology"/>
<evidence type="ECO:0000256" key="5">
    <source>
        <dbReference type="ARBA" id="ARBA00022895"/>
    </source>
</evidence>
<dbReference type="GO" id="GO:0005634">
    <property type="term" value="C:nucleus"/>
    <property type="evidence" value="ECO:0007669"/>
    <property type="project" value="UniProtKB-SubCell"/>
</dbReference>
<sequence>MFNDDVITEVIYQDEKMEMIPIDYCCDIVLYEEHANFARNSVKCGDVLLLINTHLYYSKDNVTLVMHNGGQHYNRSIVILDANSNLKRDLLRNIDDFNTQIDTEDRRNVEDIEQHPYTSLQNEQRELWKYWAGERMRQIHALQLAWIYAYACKKKENKNAQLQRPFHLATTAVQFIVQQTLKRLFRYNKGK</sequence>
<keyword evidence="10" id="KW-1185">Reference proteome</keyword>
<evidence type="ECO:0000256" key="3">
    <source>
        <dbReference type="ARBA" id="ARBA00008442"/>
    </source>
</evidence>
<dbReference type="GO" id="GO:0000781">
    <property type="term" value="C:chromosome, telomeric region"/>
    <property type="evidence" value="ECO:0007669"/>
    <property type="project" value="UniProtKB-SubCell"/>
</dbReference>
<evidence type="ECO:0000313" key="9">
    <source>
        <dbReference type="EMBL" id="VDO48387.1"/>
    </source>
</evidence>
<evidence type="ECO:0000313" key="10">
    <source>
        <dbReference type="Proteomes" id="UP000280834"/>
    </source>
</evidence>
<feature type="domain" description="Protection of telomeres protein 1 ssDNA-binding" evidence="8">
    <location>
        <begin position="24"/>
        <end position="99"/>
    </location>
</feature>
<dbReference type="AlphaFoldDB" id="A0A0R3R869"/>
<evidence type="ECO:0000256" key="7">
    <source>
        <dbReference type="ARBA" id="ARBA00023242"/>
    </source>
</evidence>
<keyword evidence="7" id="KW-0539">Nucleus</keyword>
<dbReference type="SUPFAM" id="SSF50249">
    <property type="entry name" value="Nucleic acid-binding proteins"/>
    <property type="match status" value="1"/>
</dbReference>
<gene>
    <name evidence="9" type="ORF">BTMF_LOCUS14206</name>
</gene>
<comment type="similarity">
    <text evidence="3">Belongs to the telombin family.</text>
</comment>
<dbReference type="STRING" id="42155.A0A0R3R869"/>
<dbReference type="Gene3D" id="2.40.50.140">
    <property type="entry name" value="Nucleic acid-binding proteins"/>
    <property type="match status" value="1"/>
</dbReference>
<dbReference type="InterPro" id="IPR032042">
    <property type="entry name" value="POT1PC"/>
</dbReference>
<evidence type="ECO:0000313" key="11">
    <source>
        <dbReference type="WBParaSite" id="BTMF_0001622501-mRNA-1"/>
    </source>
</evidence>
<evidence type="ECO:0000259" key="8">
    <source>
        <dbReference type="Pfam" id="PF16686"/>
    </source>
</evidence>
<evidence type="ECO:0000256" key="1">
    <source>
        <dbReference type="ARBA" id="ARBA00004123"/>
    </source>
</evidence>